<organism evidence="1 2">
    <name type="scientific">Zarea fungicola</name>
    <dbReference type="NCBI Taxonomy" id="93591"/>
    <lineage>
        <taxon>Eukaryota</taxon>
        <taxon>Fungi</taxon>
        <taxon>Dikarya</taxon>
        <taxon>Ascomycota</taxon>
        <taxon>Pezizomycotina</taxon>
        <taxon>Sordariomycetes</taxon>
        <taxon>Hypocreomycetidae</taxon>
        <taxon>Hypocreales</taxon>
        <taxon>Cordycipitaceae</taxon>
        <taxon>Zarea</taxon>
    </lineage>
</organism>
<proteinExistence type="predicted"/>
<dbReference type="Proteomes" id="UP001143910">
    <property type="component" value="Unassembled WGS sequence"/>
</dbReference>
<protein>
    <submittedName>
        <fullName evidence="1">Uncharacterized protein</fullName>
    </submittedName>
</protein>
<evidence type="ECO:0000313" key="2">
    <source>
        <dbReference type="Proteomes" id="UP001143910"/>
    </source>
</evidence>
<name>A0ACC1MXI0_9HYPO</name>
<reference evidence="1" key="1">
    <citation type="submission" date="2022-08" db="EMBL/GenBank/DDBJ databases">
        <title>Genome Sequence of Lecanicillium fungicola.</title>
        <authorList>
            <person name="Buettner E."/>
        </authorList>
    </citation>
    <scope>NUCLEOTIDE SEQUENCE</scope>
    <source>
        <strain evidence="1">Babe33</strain>
    </source>
</reference>
<evidence type="ECO:0000313" key="1">
    <source>
        <dbReference type="EMBL" id="KAJ2971720.1"/>
    </source>
</evidence>
<dbReference type="EMBL" id="JANJQO010001286">
    <property type="protein sequence ID" value="KAJ2971720.1"/>
    <property type="molecule type" value="Genomic_DNA"/>
</dbReference>
<keyword evidence="2" id="KW-1185">Reference proteome</keyword>
<comment type="caution">
    <text evidence="1">The sequence shown here is derived from an EMBL/GenBank/DDBJ whole genome shotgun (WGS) entry which is preliminary data.</text>
</comment>
<accession>A0ACC1MXI0</accession>
<sequence>MPGKIATPDEWRAARIAFLAKEKAHIKAHEALVAELQTLPMVPVTKEYSFTGPDGQLSLKDLFGGHSQLIIYHYMFDPAWEDGCDGCAFTIANAPDARHLAEKDTSLVIVSRAPIDKITRWKAKNFWTMPWVSSHGSDFNYDYHATLDEAVAPIEYGYRTKVELEEAGVKNLKGEQPVMSVFRLQDGQVYHTYGNYHSIDRISGINGYLEMTPSGRNEGSIPVAFKLPWQLAEEAAQQ</sequence>
<gene>
    <name evidence="1" type="ORF">NQ176_g7553</name>
</gene>